<evidence type="ECO:0000313" key="1">
    <source>
        <dbReference type="EMBL" id="AFL54754.1"/>
    </source>
</evidence>
<reference evidence="1" key="1">
    <citation type="journal article" date="2012" name="J. Bacteriol.">
        <title>Complete genome sequence of the broad-host-range strain Sinorhizobium fredii USDA257.</title>
        <authorList>
            <person name="Schuldes J."/>
            <person name="Rodriguez Orbegoso M."/>
            <person name="Schmeisser C."/>
            <person name="Krishnan H.B."/>
            <person name="Daniel R."/>
            <person name="Streit W.R."/>
        </authorList>
    </citation>
    <scope>NUCLEOTIDE SEQUENCE [LARGE SCALE GENOMIC DNA]</scope>
    <source>
        <strain evidence="1">USDA 257</strain>
        <plasmid evidence="1">pUSDA257</plasmid>
    </source>
</reference>
<keyword evidence="1" id="KW-0614">Plasmid</keyword>
<evidence type="ECO:0000313" key="2">
    <source>
        <dbReference type="Proteomes" id="UP000006180"/>
    </source>
</evidence>
<name>I3XFU8_SINF2</name>
<protein>
    <submittedName>
        <fullName evidence="1">Uncharacterized protein</fullName>
    </submittedName>
</protein>
<accession>I3XFU8</accession>
<proteinExistence type="predicted"/>
<sequence>MSACHEFLLCPRIGVLSSGRSRQWLGSYARRPFRSDKGQDATNAAAPH</sequence>
<dbReference type="EMBL" id="CP003564">
    <property type="protein sequence ID" value="AFL54754.1"/>
    <property type="molecule type" value="Genomic_DNA"/>
</dbReference>
<geneLocation type="plasmid" evidence="2">
    <name>pUSDA257 fragment 1</name>
</geneLocation>
<dbReference type="HOGENOM" id="CLU_3157830_0_0_5"/>
<organism evidence="1">
    <name type="scientific">Sinorhizobium fredii (strain USDA 257)</name>
    <dbReference type="NCBI Taxonomy" id="1185652"/>
    <lineage>
        <taxon>Bacteria</taxon>
        <taxon>Pseudomonadati</taxon>
        <taxon>Pseudomonadota</taxon>
        <taxon>Alphaproteobacteria</taxon>
        <taxon>Hyphomicrobiales</taxon>
        <taxon>Rhizobiaceae</taxon>
        <taxon>Sinorhizobium/Ensifer group</taxon>
        <taxon>Sinorhizobium</taxon>
    </lineage>
</organism>
<dbReference type="AlphaFoldDB" id="I3XFU8"/>
<gene>
    <name evidence="1" type="ORF">USDA257_p00350</name>
</gene>